<dbReference type="OrthoDB" id="9784774at2"/>
<proteinExistence type="predicted"/>
<feature type="short sequence motif" description="Histidine triad motif" evidence="2 3">
    <location>
        <begin position="101"/>
        <end position="105"/>
    </location>
</feature>
<accession>A0A845LDK0</accession>
<dbReference type="Pfam" id="PF01230">
    <property type="entry name" value="HIT"/>
    <property type="match status" value="1"/>
</dbReference>
<feature type="domain" description="HIT" evidence="4">
    <location>
        <begin position="8"/>
        <end position="117"/>
    </location>
</feature>
<evidence type="ECO:0000313" key="6">
    <source>
        <dbReference type="Proteomes" id="UP000471031"/>
    </source>
</evidence>
<sequence>MKLLSDCIFCKIVRREIPAQLVYEDDQVVAFRDINPVAPTHILIIPREHIASVAEATPDHQGLLGQLLLAAPKIAEKMGLEKDNFRIVINTGADAGQTVFHLHIHLLAGRALAWPPG</sequence>
<reference evidence="5 6" key="1">
    <citation type="submission" date="2020-01" db="EMBL/GenBank/DDBJ databases">
        <title>Whole genome sequence of Heliobacterium gestii DSM 11169.</title>
        <authorList>
            <person name="Kyndt J.A."/>
            <person name="Meyer T.E."/>
        </authorList>
    </citation>
    <scope>NUCLEOTIDE SEQUENCE [LARGE SCALE GENOMIC DNA]</scope>
    <source>
        <strain evidence="5 6">DSM 11169</strain>
    </source>
</reference>
<dbReference type="CDD" id="cd01276">
    <property type="entry name" value="PKCI_related"/>
    <property type="match status" value="1"/>
</dbReference>
<feature type="active site" description="Tele-AMP-histidine intermediate" evidence="1">
    <location>
        <position position="103"/>
    </location>
</feature>
<dbReference type="EMBL" id="WXEX01000014">
    <property type="protein sequence ID" value="MZP44268.1"/>
    <property type="molecule type" value="Genomic_DNA"/>
</dbReference>
<evidence type="ECO:0000256" key="2">
    <source>
        <dbReference type="PIRSR" id="PIRSR601310-3"/>
    </source>
</evidence>
<dbReference type="PROSITE" id="PS51084">
    <property type="entry name" value="HIT_2"/>
    <property type="match status" value="1"/>
</dbReference>
<organism evidence="5 6">
    <name type="scientific">Heliomicrobium gestii</name>
    <name type="common">Heliobacterium gestii</name>
    <dbReference type="NCBI Taxonomy" id="2699"/>
    <lineage>
        <taxon>Bacteria</taxon>
        <taxon>Bacillati</taxon>
        <taxon>Bacillota</taxon>
        <taxon>Clostridia</taxon>
        <taxon>Eubacteriales</taxon>
        <taxon>Heliobacteriaceae</taxon>
        <taxon>Heliomicrobium</taxon>
    </lineage>
</organism>
<evidence type="ECO:0000259" key="4">
    <source>
        <dbReference type="PROSITE" id="PS51084"/>
    </source>
</evidence>
<dbReference type="Proteomes" id="UP000471031">
    <property type="component" value="Unassembled WGS sequence"/>
</dbReference>
<evidence type="ECO:0000256" key="1">
    <source>
        <dbReference type="PIRSR" id="PIRSR601310-1"/>
    </source>
</evidence>
<dbReference type="PRINTS" id="PR00332">
    <property type="entry name" value="HISTRIAD"/>
</dbReference>
<evidence type="ECO:0000256" key="3">
    <source>
        <dbReference type="PROSITE-ProRule" id="PRU00464"/>
    </source>
</evidence>
<protein>
    <submittedName>
        <fullName evidence="5">HIT domain-containing protein</fullName>
    </submittedName>
</protein>
<dbReference type="SUPFAM" id="SSF54197">
    <property type="entry name" value="HIT-like"/>
    <property type="match status" value="1"/>
</dbReference>
<dbReference type="InterPro" id="IPR019808">
    <property type="entry name" value="Histidine_triad_CS"/>
</dbReference>
<dbReference type="Gene3D" id="3.30.428.10">
    <property type="entry name" value="HIT-like"/>
    <property type="match status" value="1"/>
</dbReference>
<comment type="caution">
    <text evidence="5">The sequence shown here is derived from an EMBL/GenBank/DDBJ whole genome shotgun (WGS) entry which is preliminary data.</text>
</comment>
<gene>
    <name evidence="5" type="ORF">GTO89_14635</name>
</gene>
<dbReference type="PROSITE" id="PS00892">
    <property type="entry name" value="HIT_1"/>
    <property type="match status" value="1"/>
</dbReference>
<dbReference type="InterPro" id="IPR036265">
    <property type="entry name" value="HIT-like_sf"/>
</dbReference>
<dbReference type="GO" id="GO:0003824">
    <property type="term" value="F:catalytic activity"/>
    <property type="evidence" value="ECO:0007669"/>
    <property type="project" value="InterPro"/>
</dbReference>
<evidence type="ECO:0000313" key="5">
    <source>
        <dbReference type="EMBL" id="MZP44268.1"/>
    </source>
</evidence>
<dbReference type="InterPro" id="IPR011146">
    <property type="entry name" value="HIT-like"/>
</dbReference>
<dbReference type="AlphaFoldDB" id="A0A845LDK0"/>
<dbReference type="InterPro" id="IPR001310">
    <property type="entry name" value="Histidine_triad_HIT"/>
</dbReference>
<dbReference type="PANTHER" id="PTHR23089">
    <property type="entry name" value="HISTIDINE TRIAD HIT PROTEIN"/>
    <property type="match status" value="1"/>
</dbReference>
<name>A0A845LDK0_HELGE</name>
<keyword evidence="6" id="KW-1185">Reference proteome</keyword>